<dbReference type="EC" id="2.7.11.1" evidence="1"/>
<dbReference type="Gene3D" id="3.40.50.300">
    <property type="entry name" value="P-loop containing nucleotide triphosphate hydrolases"/>
    <property type="match status" value="2"/>
</dbReference>
<dbReference type="GO" id="GO:0004674">
    <property type="term" value="F:protein serine/threonine kinase activity"/>
    <property type="evidence" value="ECO:0007669"/>
    <property type="project" value="UniProtKB-EC"/>
</dbReference>
<evidence type="ECO:0000256" key="2">
    <source>
        <dbReference type="ARBA" id="ARBA00022553"/>
    </source>
</evidence>
<dbReference type="Proteomes" id="UP000296706">
    <property type="component" value="Chromosome"/>
</dbReference>
<dbReference type="SMART" id="SM00382">
    <property type="entry name" value="AAA"/>
    <property type="match status" value="2"/>
</dbReference>
<dbReference type="PANTHER" id="PTHR42926:SF1">
    <property type="entry name" value="CIRCADIAN CLOCK OSCILLATOR PROTEIN KAIC 1"/>
    <property type="match status" value="1"/>
</dbReference>
<sequence>MSSGIDRRLSTGVAGLDEILQGGPLAGRSYLVRGPPGAGKTVLGYEFLTADPEADALCINLEESEDDARANADSLGFDLSNVSFLDLSPESDFFADDQSYSVFAPEEVEQNSLTDQIVDAVRDRKPDRVFLDPVTQFRNLTSDEFQFRKQVVSFMRFLTESEATVLFTSQRTPSTPDDDLQFLSDGIVELDQTDHGRTITVPKFRGSDRREGTHTFRITGDGMVVFPRLVPDEHGAAVDTEAIGSGLDGLDALLGGGIERGTITIVSGPTGVGKTTTATLFAQAAAQRGERAAIYMFEESPATFRQRSSALGIPVEDLEASEDLHVQEVEPLTRSAEEFAQMVREQVEQRDTEVVVLDGINGYKLSIQGDEEPLIRKLHALGRYLKNMGVTVIFVDEVDTVTGNFQATNVGISYLADNVLFLRHVELDGRLRKVIGVLKKRVSDFESTLREFELAEGEISVGEPMTDVRGLLRGTPERIGDRGE</sequence>
<gene>
    <name evidence="8" type="ORF">DV733_05175</name>
</gene>
<dbReference type="KEGG" id="hsn:DV733_05175"/>
<dbReference type="InterPro" id="IPR030665">
    <property type="entry name" value="KaiC"/>
</dbReference>
<dbReference type="GO" id="GO:0016787">
    <property type="term" value="F:hydrolase activity"/>
    <property type="evidence" value="ECO:0007669"/>
    <property type="project" value="UniProtKB-KW"/>
</dbReference>
<protein>
    <recommendedName>
        <fullName evidence="1">non-specific serine/threonine protein kinase</fullName>
        <ecNumber evidence="1">2.7.11.1</ecNumber>
    </recommendedName>
</protein>
<dbReference type="Pfam" id="PF06745">
    <property type="entry name" value="ATPase"/>
    <property type="match status" value="2"/>
</dbReference>
<evidence type="ECO:0000256" key="5">
    <source>
        <dbReference type="ARBA" id="ARBA00022777"/>
    </source>
</evidence>
<evidence type="ECO:0000313" key="9">
    <source>
        <dbReference type="Proteomes" id="UP000296706"/>
    </source>
</evidence>
<keyword evidence="2" id="KW-0597">Phosphoprotein</keyword>
<dbReference type="PIRSF" id="PIRSF039117">
    <property type="entry name" value="KaiC"/>
    <property type="match status" value="1"/>
</dbReference>
<dbReference type="InterPro" id="IPR010624">
    <property type="entry name" value="KaiC_dom"/>
</dbReference>
<keyword evidence="9" id="KW-1185">Reference proteome</keyword>
<evidence type="ECO:0000313" key="8">
    <source>
        <dbReference type="EMBL" id="QCC50671.1"/>
    </source>
</evidence>
<evidence type="ECO:0000259" key="7">
    <source>
        <dbReference type="PROSITE" id="PS51146"/>
    </source>
</evidence>
<evidence type="ECO:0000256" key="1">
    <source>
        <dbReference type="ARBA" id="ARBA00012513"/>
    </source>
</evidence>
<dbReference type="STRING" id="1457250.GCA_000755225_03343"/>
<evidence type="ECO:0000256" key="4">
    <source>
        <dbReference type="ARBA" id="ARBA00022737"/>
    </source>
</evidence>
<dbReference type="InterPro" id="IPR051347">
    <property type="entry name" value="Circadian_clock_KaiC-rel"/>
</dbReference>
<evidence type="ECO:0000256" key="3">
    <source>
        <dbReference type="ARBA" id="ARBA00022679"/>
    </source>
</evidence>
<keyword evidence="5" id="KW-0418">Kinase</keyword>
<dbReference type="AlphaFoldDB" id="A0A4D6HAY8"/>
<accession>A0A4D6HAY8</accession>
<dbReference type="InterPro" id="IPR027417">
    <property type="entry name" value="P-loop_NTPase"/>
</dbReference>
<evidence type="ECO:0000256" key="6">
    <source>
        <dbReference type="ARBA" id="ARBA00022801"/>
    </source>
</evidence>
<proteinExistence type="predicted"/>
<dbReference type="GO" id="GO:0005524">
    <property type="term" value="F:ATP binding"/>
    <property type="evidence" value="ECO:0007669"/>
    <property type="project" value="InterPro"/>
</dbReference>
<dbReference type="PANTHER" id="PTHR42926">
    <property type="match status" value="1"/>
</dbReference>
<dbReference type="InterPro" id="IPR003593">
    <property type="entry name" value="AAA+_ATPase"/>
</dbReference>
<feature type="domain" description="KaiC" evidence="7">
    <location>
        <begin position="7"/>
        <end position="239"/>
    </location>
</feature>
<dbReference type="RefSeq" id="WP_049994115.1">
    <property type="nucleotide sequence ID" value="NZ_CP031310.1"/>
</dbReference>
<keyword evidence="3" id="KW-0808">Transferase</keyword>
<name>A0A4D6HAY8_9EURY</name>
<keyword evidence="6" id="KW-0378">Hydrolase</keyword>
<feature type="domain" description="KaiC" evidence="7">
    <location>
        <begin position="241"/>
        <end position="475"/>
    </location>
</feature>
<reference evidence="8 9" key="1">
    <citation type="journal article" date="2019" name="Nat. Commun.">
        <title>A new type of DNA phosphorothioation-based antiviral system in archaea.</title>
        <authorList>
            <person name="Xiong L."/>
            <person name="Liu S."/>
            <person name="Chen S."/>
            <person name="Xiao Y."/>
            <person name="Zhu B."/>
            <person name="Gao Y."/>
            <person name="Zhang Y."/>
            <person name="Chen B."/>
            <person name="Luo J."/>
            <person name="Deng Z."/>
            <person name="Chen X."/>
            <person name="Wang L."/>
            <person name="Chen S."/>
        </authorList>
    </citation>
    <scope>NUCLEOTIDE SEQUENCE [LARGE SCALE GENOMIC DNA]</scope>
    <source>
        <strain evidence="8 9">CBA1105</strain>
    </source>
</reference>
<dbReference type="PROSITE" id="PS51146">
    <property type="entry name" value="KAIC"/>
    <property type="match status" value="2"/>
</dbReference>
<dbReference type="InterPro" id="IPR014774">
    <property type="entry name" value="KaiC-like_dom"/>
</dbReference>
<organism evidence="8 9">
    <name type="scientific">Halapricum salinum</name>
    <dbReference type="NCBI Taxonomy" id="1457250"/>
    <lineage>
        <taxon>Archaea</taxon>
        <taxon>Methanobacteriati</taxon>
        <taxon>Methanobacteriota</taxon>
        <taxon>Stenosarchaea group</taxon>
        <taxon>Halobacteria</taxon>
        <taxon>Halobacteriales</taxon>
        <taxon>Haloarculaceae</taxon>
        <taxon>Halapricum</taxon>
    </lineage>
</organism>
<dbReference type="SUPFAM" id="SSF52540">
    <property type="entry name" value="P-loop containing nucleoside triphosphate hydrolases"/>
    <property type="match status" value="2"/>
</dbReference>
<dbReference type="GeneID" id="39847234"/>
<dbReference type="EMBL" id="CP031310">
    <property type="protein sequence ID" value="QCC50671.1"/>
    <property type="molecule type" value="Genomic_DNA"/>
</dbReference>
<keyword evidence="4" id="KW-0677">Repeat</keyword>